<dbReference type="OrthoDB" id="540863at2759"/>
<feature type="compositionally biased region" description="Low complexity" evidence="1">
    <location>
        <begin position="357"/>
        <end position="378"/>
    </location>
</feature>
<feature type="region of interest" description="Disordered" evidence="1">
    <location>
        <begin position="352"/>
        <end position="502"/>
    </location>
</feature>
<evidence type="ECO:0000313" key="3">
    <source>
        <dbReference type="Proteomes" id="UP000612055"/>
    </source>
</evidence>
<gene>
    <name evidence="2" type="ORF">HYH03_002054</name>
</gene>
<feature type="region of interest" description="Disordered" evidence="1">
    <location>
        <begin position="212"/>
        <end position="338"/>
    </location>
</feature>
<feature type="compositionally biased region" description="Polar residues" evidence="1">
    <location>
        <begin position="516"/>
        <end position="530"/>
    </location>
</feature>
<feature type="region of interest" description="Disordered" evidence="1">
    <location>
        <begin position="925"/>
        <end position="947"/>
    </location>
</feature>
<feature type="compositionally biased region" description="Polar residues" evidence="1">
    <location>
        <begin position="212"/>
        <end position="238"/>
    </location>
</feature>
<feature type="region of interest" description="Disordered" evidence="1">
    <location>
        <begin position="514"/>
        <end position="534"/>
    </location>
</feature>
<feature type="compositionally biased region" description="Pro residues" evidence="1">
    <location>
        <begin position="758"/>
        <end position="778"/>
    </location>
</feature>
<feature type="compositionally biased region" description="Polar residues" evidence="1">
    <location>
        <begin position="277"/>
        <end position="306"/>
    </location>
</feature>
<evidence type="ECO:0000313" key="2">
    <source>
        <dbReference type="EMBL" id="KAG2500489.1"/>
    </source>
</evidence>
<proteinExistence type="predicted"/>
<evidence type="ECO:0000256" key="1">
    <source>
        <dbReference type="SAM" id="MobiDB-lite"/>
    </source>
</evidence>
<sequence>MQGERILKVSLAFLDIPKNSFRRNTVTLGSLCLVTTYGGVLQSGKASCKTALPVREPNSGILAGIGGSTRLDDTGIEYVSSLFFIFHPWPEKIQFALNTYKFLGKKPQQSISVQDELAETDTRMTCTMTVERSETFSVTSSDTMSRSFGVASSKSLSQALTKGKETGLTTQVGLTKSATTGQVTGVNLGQTTQQGVEVSEGITVTKEDTSSVDITDGLSTSSHWSDSVSAGTTMSFARSDSRETSNSRELTNTQELSRGRTLSQSSTTGTSDTISSEIANSQAFEQSATRSNEVTNIQENSVTNGHTSSTSDTRSTSSTTSNTVGTSATGGYASPLGGPSFSMTASYERTWSDTVENSRTTGSESSTSLSNSQSNAHSQGMQESQGTTRGVTSTQGQARTSSRERTVGNKASTSFSQSNALSQGWSETFGSTITQEESFSSERTSERGGSVEQSRSVGYGSSSSLSNALDRSQSRSLVSTREVSESAQRSKEISDSVEKSTGTTDTLFHQAMEESAASQELNINSGTEGYTRSVDYNPDKYNVRMWLNFEEYKDMPYRAMALIYTRGLGGTIPVPVSGLLSGRFASATSYVDNTLEIDCGGPKPEVITNTVVLLNESMRKWILVLNPTSFRHAYDYCNDLGGNLISLNSAAKTSQLLQLLHYEYSDKPSLADCFKCTSPGVVKDIDQNGGNDACVCRQGTFGDPTKAIGCVPCTGKYYADAEGLSACKLCNGIAGNSSMVGPWYLDDGNAGNVICIPYSPPPKPPKPPSPPRPKPPSPRTTTAVTAAAAVEVDVTPLSSASTSTSSTVATLGPTAPLLPANFSRSSRLPPLLFNANCSVLFATLSSLRNRTTGACGVLTAANRAVALLAKPTEANCPANTSVYACVAEAAPYVTRLAEKRCCAELARVTELFRPPAAACVVSNKAGSQEDRSSARGSSDAPQSCYKV</sequence>
<dbReference type="EMBL" id="JAEHOE010000004">
    <property type="protein sequence ID" value="KAG2500489.1"/>
    <property type="molecule type" value="Genomic_DNA"/>
</dbReference>
<feature type="compositionally biased region" description="Low complexity" evidence="1">
    <location>
        <begin position="259"/>
        <end position="276"/>
    </location>
</feature>
<dbReference type="Proteomes" id="UP000612055">
    <property type="component" value="Unassembled WGS sequence"/>
</dbReference>
<reference evidence="2" key="1">
    <citation type="journal article" date="2020" name="bioRxiv">
        <title>Comparative genomics of Chlamydomonas.</title>
        <authorList>
            <person name="Craig R.J."/>
            <person name="Hasan A.R."/>
            <person name="Ness R.W."/>
            <person name="Keightley P.D."/>
        </authorList>
    </citation>
    <scope>NUCLEOTIDE SEQUENCE</scope>
    <source>
        <strain evidence="2">CCAP 11/70</strain>
    </source>
</reference>
<feature type="region of interest" description="Disordered" evidence="1">
    <location>
        <begin position="757"/>
        <end position="783"/>
    </location>
</feature>
<name>A0A835YEV7_9CHLO</name>
<organism evidence="2 3">
    <name type="scientific">Edaphochlamys debaryana</name>
    <dbReference type="NCBI Taxonomy" id="47281"/>
    <lineage>
        <taxon>Eukaryota</taxon>
        <taxon>Viridiplantae</taxon>
        <taxon>Chlorophyta</taxon>
        <taxon>core chlorophytes</taxon>
        <taxon>Chlorophyceae</taxon>
        <taxon>CS clade</taxon>
        <taxon>Chlamydomonadales</taxon>
        <taxon>Chlamydomonadales incertae sedis</taxon>
        <taxon>Edaphochlamys</taxon>
    </lineage>
</organism>
<feature type="compositionally biased region" description="Polar residues" evidence="1">
    <location>
        <begin position="379"/>
        <end position="400"/>
    </location>
</feature>
<feature type="compositionally biased region" description="Low complexity" evidence="1">
    <location>
        <begin position="307"/>
        <end position="329"/>
    </location>
</feature>
<dbReference type="AlphaFoldDB" id="A0A835YEV7"/>
<comment type="caution">
    <text evidence="2">The sequence shown here is derived from an EMBL/GenBank/DDBJ whole genome shotgun (WGS) entry which is preliminary data.</text>
</comment>
<feature type="compositionally biased region" description="Basic and acidic residues" evidence="1">
    <location>
        <begin position="482"/>
        <end position="498"/>
    </location>
</feature>
<feature type="compositionally biased region" description="Low complexity" evidence="1">
    <location>
        <begin position="436"/>
        <end position="471"/>
    </location>
</feature>
<keyword evidence="3" id="KW-1185">Reference proteome</keyword>
<feature type="compositionally biased region" description="Polar residues" evidence="1">
    <location>
        <begin position="409"/>
        <end position="435"/>
    </location>
</feature>
<accession>A0A835YEV7</accession>
<protein>
    <submittedName>
        <fullName evidence="2">Uncharacterized protein</fullName>
    </submittedName>
</protein>